<keyword evidence="1" id="KW-1133">Transmembrane helix</keyword>
<proteinExistence type="predicted"/>
<evidence type="ECO:0000256" key="1">
    <source>
        <dbReference type="SAM" id="Phobius"/>
    </source>
</evidence>
<comment type="caution">
    <text evidence="2">The sequence shown here is derived from an EMBL/GenBank/DDBJ whole genome shotgun (WGS) entry which is preliminary data.</text>
</comment>
<dbReference type="Proteomes" id="UP000689195">
    <property type="component" value="Unassembled WGS sequence"/>
</dbReference>
<accession>A0A8S1UUK5</accession>
<gene>
    <name evidence="2" type="ORF">PPENT_87.1.T0490284</name>
</gene>
<keyword evidence="1" id="KW-0812">Transmembrane</keyword>
<protein>
    <recommendedName>
        <fullName evidence="4">Transmembrane protein</fullName>
    </recommendedName>
</protein>
<organism evidence="2 3">
    <name type="scientific">Paramecium pentaurelia</name>
    <dbReference type="NCBI Taxonomy" id="43138"/>
    <lineage>
        <taxon>Eukaryota</taxon>
        <taxon>Sar</taxon>
        <taxon>Alveolata</taxon>
        <taxon>Ciliophora</taxon>
        <taxon>Intramacronucleata</taxon>
        <taxon>Oligohymenophorea</taxon>
        <taxon>Peniculida</taxon>
        <taxon>Parameciidae</taxon>
        <taxon>Paramecium</taxon>
    </lineage>
</organism>
<feature type="transmembrane region" description="Helical" evidence="1">
    <location>
        <begin position="1304"/>
        <end position="1321"/>
    </location>
</feature>
<keyword evidence="3" id="KW-1185">Reference proteome</keyword>
<name>A0A8S1UUK5_9CILI</name>
<keyword evidence="1" id="KW-0472">Membrane</keyword>
<evidence type="ECO:0000313" key="2">
    <source>
        <dbReference type="EMBL" id="CAD8168770.1"/>
    </source>
</evidence>
<reference evidence="2" key="1">
    <citation type="submission" date="2021-01" db="EMBL/GenBank/DDBJ databases">
        <authorList>
            <consortium name="Genoscope - CEA"/>
            <person name="William W."/>
        </authorList>
    </citation>
    <scope>NUCLEOTIDE SEQUENCE</scope>
</reference>
<evidence type="ECO:0008006" key="4">
    <source>
        <dbReference type="Google" id="ProtNLM"/>
    </source>
</evidence>
<sequence>MSSDFQYTKNQEISLFPTEGEIYRYYLENFMSSEYLMCKIDTKVPYVQLLNIYEEIYQIQGDQFISMSQNETHFCTLSNENVIIIYEWNNQMIQQVGSPVIIDSSFNCFNINLFENFSILVDCYQNNEFFFIQLMNEQPKIAYSIPSSIPTQTKMQSIINETNAFIVYAQYFEDYSILTLFSSSFLNQSSLNQQFVDFDIPNKISPNIYLITIQEIFMLSISSDSHFILISNLSQDNMCQYCDYQITNFTNIIVFYDLWTYSQCDQIQLLYYQPYQEVCIYYLIACKNIIIFEKNDCSIQQDSILNIFQNNQFIIYQFANTIVISEKQSNQMISNYLQHQSNSLLYFNYDNELFIFNKDITAYKIQIPSLQVNLTNLQIAGDNFTFSLICHNQGQKSNYYGKINLQVLSQNDTNIYVMFNQDFPQYQTSITIPVTNNFFSFSGQLLQYKLNSNEIPLNFSLIASQKAGQINQSYLLIQSLSIIQKNESIVQYLIGYNNYSIDVLECQSVNIDYIYQFTKQSSIKISVNANALQIAYSIYPKMIIIGLSTNDIIYIFYYYIDNSSMISYSNYTFEQQFSDFVVTYNNIIILILNQEIKIMTFDFINIFTLNQQSINKLFDKINFNPIQIIMNTQLQSSLLYINNINEVIIFSIDQNSFPIPISLIKVNFIIKQINLINVQLIISYLCNNDQNICFQVWNVQYLPKYNYVKNLQSVNIDNKVIIQSDNMFLYVTFSNQTVYVYNPSLTYHQSLYYLLELTSPIQCTQAIQTFYYYVPQFQYQKSIIILKDNTIYQLSRMQEFQISAEYKNEDFNNSIRYPQFIYNYSVTSALNKTAFYWTPNQSITLYSNYTVFLNQRNLSINLNLDNIIAYTRYFSFPINLILDRQVGYCGSTNLTQTYDLNKDCNLTQLYYRNSRSILNDNNFSLITQINNEFFAFQNNSYIQTLSSDFNNLSNLSYQYLNLSICLKSTSYKYTLYSICQNTTSQYLLNFTLNFEGNIIINLVTQLPQQFHNISKINTILNQIFILGFIDGSNQLYQFNQSNNILYSINNTVSDFSITLMPKRFEDDQLQQIIIFYIFIQTIEYKIMSIGDQFVQFQNQGQVSLYFCDEDNGCYQPLIQFYLIYVMQTSQQKVMILLSDSYFSYIVVLILKQIISQNGNFYNGRIIRTIPNLYNLTNTGNSFYQYGVLMQQFQSNNKTIVGTYYIEDFLDNNIMEPILMQGSFSTTVPDYAIIVDQQYRNGTSLYIYNQSINNYSIGTWNVTCFMNRYTQKSVNVSIFCKNEFSNGNYSITFITPTMASSKKNWIYTLISMIGLLLLYFYIKVKQQKKYLDYNEQEIEL</sequence>
<evidence type="ECO:0000313" key="3">
    <source>
        <dbReference type="Proteomes" id="UP000689195"/>
    </source>
</evidence>
<dbReference type="OrthoDB" id="311595at2759"/>
<dbReference type="EMBL" id="CAJJDO010000049">
    <property type="protein sequence ID" value="CAD8168770.1"/>
    <property type="molecule type" value="Genomic_DNA"/>
</dbReference>